<keyword evidence="1" id="KW-0732">Signal</keyword>
<organism evidence="2 3">
    <name type="scientific">Deinococcus aquiradiocola</name>
    <dbReference type="NCBI Taxonomy" id="393059"/>
    <lineage>
        <taxon>Bacteria</taxon>
        <taxon>Thermotogati</taxon>
        <taxon>Deinococcota</taxon>
        <taxon>Deinococci</taxon>
        <taxon>Deinococcales</taxon>
        <taxon>Deinococcaceae</taxon>
        <taxon>Deinococcus</taxon>
    </lineage>
</organism>
<feature type="chain" id="PRO_5037915696" description="Copper amine oxidase-like N-terminal domain-containing protein" evidence="1">
    <location>
        <begin position="27"/>
        <end position="247"/>
    </location>
</feature>
<comment type="caution">
    <text evidence="2">The sequence shown here is derived from an EMBL/GenBank/DDBJ whole genome shotgun (WGS) entry which is preliminary data.</text>
</comment>
<dbReference type="AlphaFoldDB" id="A0A917UQZ7"/>
<feature type="signal peptide" evidence="1">
    <location>
        <begin position="1"/>
        <end position="26"/>
    </location>
</feature>
<name>A0A917UQZ7_9DEIO</name>
<evidence type="ECO:0008006" key="4">
    <source>
        <dbReference type="Google" id="ProtNLM"/>
    </source>
</evidence>
<gene>
    <name evidence="2" type="ORF">GCM10008939_21880</name>
</gene>
<proteinExistence type="predicted"/>
<evidence type="ECO:0000313" key="2">
    <source>
        <dbReference type="EMBL" id="GGJ77411.1"/>
    </source>
</evidence>
<dbReference type="EMBL" id="BMOE01000006">
    <property type="protein sequence ID" value="GGJ77411.1"/>
    <property type="molecule type" value="Genomic_DNA"/>
</dbReference>
<protein>
    <recommendedName>
        <fullName evidence="4">Copper amine oxidase-like N-terminal domain-containing protein</fullName>
    </recommendedName>
</protein>
<dbReference type="RefSeq" id="WP_188963306.1">
    <property type="nucleotide sequence ID" value="NZ_BMOE01000006.1"/>
</dbReference>
<dbReference type="Proteomes" id="UP000635726">
    <property type="component" value="Unassembled WGS sequence"/>
</dbReference>
<evidence type="ECO:0000313" key="3">
    <source>
        <dbReference type="Proteomes" id="UP000635726"/>
    </source>
</evidence>
<accession>A0A917UQZ7</accession>
<keyword evidence="3" id="KW-1185">Reference proteome</keyword>
<sequence length="247" mass="24481">MKGRAAMQALLLAGLTLLPVPATAQAAQGPAVTGQGTVLQGRALLRFGPLVWVYAAPGLPERVNGRTVVPLAETCDLLGLTCMAEEAGAVTVNGVPVTRAPGGGTGARVELRALAAAAHLPLTFDAASGLAVLPLPETGAAHDLAAALEERNVTLSATAPQSPLTVGLGASVLGRPYRSLSVTFKGAGASLMTLAARVNGQGSTLTGDGLGSSPDVQPGAAACSSTACTALVDRASSVVLAVIRPRP</sequence>
<reference evidence="2" key="2">
    <citation type="submission" date="2020-09" db="EMBL/GenBank/DDBJ databases">
        <authorList>
            <person name="Sun Q."/>
            <person name="Ohkuma M."/>
        </authorList>
    </citation>
    <scope>NUCLEOTIDE SEQUENCE</scope>
    <source>
        <strain evidence="2">JCM 14371</strain>
    </source>
</reference>
<evidence type="ECO:0000256" key="1">
    <source>
        <dbReference type="SAM" id="SignalP"/>
    </source>
</evidence>
<reference evidence="2" key="1">
    <citation type="journal article" date="2014" name="Int. J. Syst. Evol. Microbiol.">
        <title>Complete genome sequence of Corynebacterium casei LMG S-19264T (=DSM 44701T), isolated from a smear-ripened cheese.</title>
        <authorList>
            <consortium name="US DOE Joint Genome Institute (JGI-PGF)"/>
            <person name="Walter F."/>
            <person name="Albersmeier A."/>
            <person name="Kalinowski J."/>
            <person name="Ruckert C."/>
        </authorList>
    </citation>
    <scope>NUCLEOTIDE SEQUENCE</scope>
    <source>
        <strain evidence="2">JCM 14371</strain>
    </source>
</reference>